<reference evidence="1" key="1">
    <citation type="submission" date="2021-02" db="EMBL/GenBank/DDBJ databases">
        <authorList>
            <person name="Nowell W R."/>
        </authorList>
    </citation>
    <scope>NUCLEOTIDE SEQUENCE</scope>
</reference>
<dbReference type="EMBL" id="CAJOBD010049971">
    <property type="protein sequence ID" value="CAF4348354.1"/>
    <property type="molecule type" value="Genomic_DNA"/>
</dbReference>
<accession>A0A820KUC2</accession>
<dbReference type="AlphaFoldDB" id="A0A820KUC2"/>
<evidence type="ECO:0000313" key="2">
    <source>
        <dbReference type="Proteomes" id="UP000663836"/>
    </source>
</evidence>
<feature type="non-terminal residue" evidence="1">
    <location>
        <position position="1"/>
    </location>
</feature>
<protein>
    <submittedName>
        <fullName evidence="1">Uncharacterized protein</fullName>
    </submittedName>
</protein>
<dbReference type="Proteomes" id="UP000663836">
    <property type="component" value="Unassembled WGS sequence"/>
</dbReference>
<name>A0A820KUC2_9BILA</name>
<gene>
    <name evidence="1" type="ORF">JBS370_LOCUS41849</name>
</gene>
<comment type="caution">
    <text evidence="1">The sequence shown here is derived from an EMBL/GenBank/DDBJ whole genome shotgun (WGS) entry which is preliminary data.</text>
</comment>
<sequence>GGGSADLSPASASPPPSS</sequence>
<evidence type="ECO:0000313" key="1">
    <source>
        <dbReference type="EMBL" id="CAF4348354.1"/>
    </source>
</evidence>
<organism evidence="1 2">
    <name type="scientific">Rotaria sordida</name>
    <dbReference type="NCBI Taxonomy" id="392033"/>
    <lineage>
        <taxon>Eukaryota</taxon>
        <taxon>Metazoa</taxon>
        <taxon>Spiralia</taxon>
        <taxon>Gnathifera</taxon>
        <taxon>Rotifera</taxon>
        <taxon>Eurotatoria</taxon>
        <taxon>Bdelloidea</taxon>
        <taxon>Philodinida</taxon>
        <taxon>Philodinidae</taxon>
        <taxon>Rotaria</taxon>
    </lineage>
</organism>
<proteinExistence type="predicted"/>